<dbReference type="EMBL" id="BMKU01000023">
    <property type="protein sequence ID" value="GGH11046.1"/>
    <property type="molecule type" value="Genomic_DNA"/>
</dbReference>
<dbReference type="InterPro" id="IPR014755">
    <property type="entry name" value="Cu-Rt/internalin_Ig-like"/>
</dbReference>
<evidence type="ECO:0000259" key="5">
    <source>
        <dbReference type="PROSITE" id="PS51662"/>
    </source>
</evidence>
<dbReference type="Gene3D" id="3.30.420.430">
    <property type="match status" value="1"/>
</dbReference>
<dbReference type="InterPro" id="IPR003431">
    <property type="entry name" value="B-propeller_Phytase"/>
</dbReference>
<evidence type="ECO:0000256" key="1">
    <source>
        <dbReference type="ARBA" id="ARBA00004613"/>
    </source>
</evidence>
<comment type="subcellular location">
    <subcellularLocation>
        <location evidence="1">Secreted</location>
    </subcellularLocation>
</comment>
<feature type="compositionally biased region" description="Low complexity" evidence="4">
    <location>
        <begin position="323"/>
        <end position="341"/>
    </location>
</feature>
<keyword evidence="2" id="KW-0964">Secreted</keyword>
<evidence type="ECO:0000256" key="3">
    <source>
        <dbReference type="ARBA" id="ARBA00022729"/>
    </source>
</evidence>
<feature type="domain" description="BPP" evidence="5">
    <location>
        <begin position="1"/>
        <end position="293"/>
    </location>
</feature>
<dbReference type="NCBIfam" id="NF033679">
    <property type="entry name" value="DNRLRE_dom"/>
    <property type="match status" value="2"/>
</dbReference>
<protein>
    <recommendedName>
        <fullName evidence="5">BPP domain-containing protein</fullName>
    </recommendedName>
</protein>
<keyword evidence="3" id="KW-0732">Signal</keyword>
<feature type="region of interest" description="Disordered" evidence="4">
    <location>
        <begin position="304"/>
        <end position="341"/>
    </location>
</feature>
<dbReference type="Gene3D" id="2.60.40.1220">
    <property type="match status" value="1"/>
</dbReference>
<dbReference type="InterPro" id="IPR011042">
    <property type="entry name" value="6-blade_b-propeller_TolB-like"/>
</dbReference>
<reference evidence="7" key="1">
    <citation type="journal article" date="2019" name="Int. J. Syst. Evol. Microbiol.">
        <title>The Global Catalogue of Microorganisms (GCM) 10K type strain sequencing project: providing services to taxonomists for standard genome sequencing and annotation.</title>
        <authorList>
            <consortium name="The Broad Institute Genomics Platform"/>
            <consortium name="The Broad Institute Genome Sequencing Center for Infectious Disease"/>
            <person name="Wu L."/>
            <person name="Ma J."/>
        </authorList>
    </citation>
    <scope>NUCLEOTIDE SEQUENCE [LARGE SCALE GENOMIC DNA]</scope>
    <source>
        <strain evidence="7">CGMCC 1.1927</strain>
    </source>
</reference>
<dbReference type="Proteomes" id="UP000596938">
    <property type="component" value="Unassembled WGS sequence"/>
</dbReference>
<accession>A0ABQ1Y3P2</accession>
<keyword evidence="7" id="KW-1185">Reference proteome</keyword>
<feature type="compositionally biased region" description="Polar residues" evidence="4">
    <location>
        <begin position="261"/>
        <end position="280"/>
    </location>
</feature>
<evidence type="ECO:0000256" key="2">
    <source>
        <dbReference type="ARBA" id="ARBA00022525"/>
    </source>
</evidence>
<evidence type="ECO:0000313" key="7">
    <source>
        <dbReference type="Proteomes" id="UP000596938"/>
    </source>
</evidence>
<dbReference type="InterPro" id="IPR032812">
    <property type="entry name" value="SbsA_Ig"/>
</dbReference>
<proteinExistence type="predicted"/>
<comment type="caution">
    <text evidence="6">The sequence shown here is derived from an EMBL/GenBank/DDBJ whole genome shotgun (WGS) entry which is preliminary data.</text>
</comment>
<dbReference type="InterPro" id="IPR055372">
    <property type="entry name" value="CBM96"/>
</dbReference>
<organism evidence="6 7">
    <name type="scientific">Pseudarthrobacter polychromogenes</name>
    <dbReference type="NCBI Taxonomy" id="1676"/>
    <lineage>
        <taxon>Bacteria</taxon>
        <taxon>Bacillati</taxon>
        <taxon>Actinomycetota</taxon>
        <taxon>Actinomycetes</taxon>
        <taxon>Micrococcales</taxon>
        <taxon>Micrococcaceae</taxon>
        <taxon>Pseudarthrobacter</taxon>
    </lineage>
</organism>
<evidence type="ECO:0000256" key="4">
    <source>
        <dbReference type="SAM" id="MobiDB-lite"/>
    </source>
</evidence>
<gene>
    <name evidence="6" type="ORF">GCM10011577_40120</name>
</gene>
<evidence type="ECO:0000313" key="6">
    <source>
        <dbReference type="EMBL" id="GGH11046.1"/>
    </source>
</evidence>
<sequence length="840" mass="86539">MVIGTDKLSTGGVGVYDLSGRQLHFYLHGSMNNVDLRYNFPLGSERIALVGVTERNEGSTGVRFYKVNVADRSLTEVGRITTPGRPRGFGMYHSPVSGKYYAFVHDFNTNVISQFELDGSNGSVRGTAVRSFDNGDSSEGISADDELQRLYVSEEEVGVWRYGAEPGDGSTRTLVDRTVATGGRIVDNIKNTAIYYGRQGTGYLIVSSQGGSNFVVYNRNDNAFVGSFKIVTGGGIDGVSGQDGIDVTNFPLGPTFPAGLFTSQDHNNTDAGNGNSGNQNHKLVSWQQIADAFSPKLLVDTTFDPRQIGADGGGGDPGPDTTPPDTSITGGPSGTSSSTSAEFTFTATEPATFECALDGAAFEGCTSPKTYADLTVGSHVFAVRATDAAGNADPTPAERTWVIDTSAPQSVTLTATADTYVSSGAATTNYGTAPKLAVDNSPVENAYLKFDLSALAGKTVVSAKLQLRATTSGSVGTQNVRLVADDTWTEGGLTYSTRPALGSSVLGSLGPVTSNTNYEVTLSASALQGELGGILSLGINATSSDGADFGSRETTAPPRLVLQLGSGTGTPPGDTTAPTVASVTPAENAPDAAVSGNVTATFSEAMDSTTVNNTTFTLAEGTSTTPVDAVVTLSNNTATLDPTANLKPGTQYTARVSGAKDSAGNTVVAKTWTFTTAAATTPSDTVTLTATADTYVSSGAATTNYGTAPKLAVDNSPVENAYLKFDLSALAGKTIVSAKLQLRATTSGSVGTQNVRLVTDDTWTEGGLTYSTRPALGSSVLGSLGPVTANTNYEVTLAASALQGELAGILSLGMNATSSDGADFGSRETTTPPRLVLQLQ</sequence>
<dbReference type="Pfam" id="PF02333">
    <property type="entry name" value="Phytase"/>
    <property type="match status" value="1"/>
</dbReference>
<dbReference type="Gene3D" id="2.120.10.30">
    <property type="entry name" value="TolB, C-terminal domain"/>
    <property type="match status" value="1"/>
</dbReference>
<name>A0ABQ1Y3P2_9MICC</name>
<dbReference type="SUPFAM" id="SSF50956">
    <property type="entry name" value="Thermostable phytase (3-phytase)"/>
    <property type="match status" value="1"/>
</dbReference>
<dbReference type="Pfam" id="PF13205">
    <property type="entry name" value="Big_5"/>
    <property type="match status" value="1"/>
</dbReference>
<dbReference type="Pfam" id="PF24517">
    <property type="entry name" value="CBM96"/>
    <property type="match status" value="2"/>
</dbReference>
<feature type="region of interest" description="Disordered" evidence="4">
    <location>
        <begin position="260"/>
        <end position="280"/>
    </location>
</feature>
<dbReference type="PROSITE" id="PS51662">
    <property type="entry name" value="BP_PHYTASE"/>
    <property type="match status" value="1"/>
</dbReference>